<dbReference type="Gene3D" id="3.30.160.60">
    <property type="entry name" value="Classic Zinc Finger"/>
    <property type="match status" value="1"/>
</dbReference>
<accession>A0AAV9G7T6</accession>
<gene>
    <name evidence="4" type="ORF">QBC34DRAFT_443335</name>
</gene>
<comment type="caution">
    <text evidence="4">The sequence shown here is derived from an EMBL/GenBank/DDBJ whole genome shotgun (WGS) entry which is preliminary data.</text>
</comment>
<feature type="region of interest" description="Disordered" evidence="2">
    <location>
        <begin position="468"/>
        <end position="496"/>
    </location>
</feature>
<reference evidence="4" key="1">
    <citation type="journal article" date="2023" name="Mol. Phylogenet. Evol.">
        <title>Genome-scale phylogeny and comparative genomics of the fungal order Sordariales.</title>
        <authorList>
            <person name="Hensen N."/>
            <person name="Bonometti L."/>
            <person name="Westerberg I."/>
            <person name="Brannstrom I.O."/>
            <person name="Guillou S."/>
            <person name="Cros-Aarteil S."/>
            <person name="Calhoun S."/>
            <person name="Haridas S."/>
            <person name="Kuo A."/>
            <person name="Mondo S."/>
            <person name="Pangilinan J."/>
            <person name="Riley R."/>
            <person name="LaButti K."/>
            <person name="Andreopoulos B."/>
            <person name="Lipzen A."/>
            <person name="Chen C."/>
            <person name="Yan M."/>
            <person name="Daum C."/>
            <person name="Ng V."/>
            <person name="Clum A."/>
            <person name="Steindorff A."/>
            <person name="Ohm R.A."/>
            <person name="Martin F."/>
            <person name="Silar P."/>
            <person name="Natvig D.O."/>
            <person name="Lalanne C."/>
            <person name="Gautier V."/>
            <person name="Ament-Velasquez S.L."/>
            <person name="Kruys A."/>
            <person name="Hutchinson M.I."/>
            <person name="Powell A.J."/>
            <person name="Barry K."/>
            <person name="Miller A.N."/>
            <person name="Grigoriev I.V."/>
            <person name="Debuchy R."/>
            <person name="Gladieux P."/>
            <person name="Hiltunen Thoren M."/>
            <person name="Johannesson H."/>
        </authorList>
    </citation>
    <scope>NUCLEOTIDE SEQUENCE</scope>
    <source>
        <strain evidence="4">PSN243</strain>
    </source>
</reference>
<evidence type="ECO:0000256" key="2">
    <source>
        <dbReference type="SAM" id="MobiDB-lite"/>
    </source>
</evidence>
<dbReference type="PROSITE" id="PS50157">
    <property type="entry name" value="ZINC_FINGER_C2H2_2"/>
    <property type="match status" value="2"/>
</dbReference>
<feature type="domain" description="C2H2-type" evidence="3">
    <location>
        <begin position="577"/>
        <end position="607"/>
    </location>
</feature>
<dbReference type="InterPro" id="IPR013087">
    <property type="entry name" value="Znf_C2H2_type"/>
</dbReference>
<evidence type="ECO:0000313" key="4">
    <source>
        <dbReference type="EMBL" id="KAK4443482.1"/>
    </source>
</evidence>
<dbReference type="Proteomes" id="UP001321760">
    <property type="component" value="Unassembled WGS sequence"/>
</dbReference>
<dbReference type="GO" id="GO:0008270">
    <property type="term" value="F:zinc ion binding"/>
    <property type="evidence" value="ECO:0007669"/>
    <property type="project" value="UniProtKB-KW"/>
</dbReference>
<keyword evidence="1" id="KW-0863">Zinc-finger</keyword>
<evidence type="ECO:0000259" key="3">
    <source>
        <dbReference type="PROSITE" id="PS50157"/>
    </source>
</evidence>
<keyword evidence="1" id="KW-0862">Zinc</keyword>
<evidence type="ECO:0000256" key="1">
    <source>
        <dbReference type="PROSITE-ProRule" id="PRU00042"/>
    </source>
</evidence>
<feature type="region of interest" description="Disordered" evidence="2">
    <location>
        <begin position="634"/>
        <end position="698"/>
    </location>
</feature>
<proteinExistence type="predicted"/>
<reference evidence="4" key="2">
    <citation type="submission" date="2023-05" db="EMBL/GenBank/DDBJ databases">
        <authorList>
            <consortium name="Lawrence Berkeley National Laboratory"/>
            <person name="Steindorff A."/>
            <person name="Hensen N."/>
            <person name="Bonometti L."/>
            <person name="Westerberg I."/>
            <person name="Brannstrom I.O."/>
            <person name="Guillou S."/>
            <person name="Cros-Aarteil S."/>
            <person name="Calhoun S."/>
            <person name="Haridas S."/>
            <person name="Kuo A."/>
            <person name="Mondo S."/>
            <person name="Pangilinan J."/>
            <person name="Riley R."/>
            <person name="Labutti K."/>
            <person name="Andreopoulos B."/>
            <person name="Lipzen A."/>
            <person name="Chen C."/>
            <person name="Yanf M."/>
            <person name="Daum C."/>
            <person name="Ng V."/>
            <person name="Clum A."/>
            <person name="Ohm R."/>
            <person name="Martin F."/>
            <person name="Silar P."/>
            <person name="Natvig D."/>
            <person name="Lalanne C."/>
            <person name="Gautier V."/>
            <person name="Ament-Velasquez S.L."/>
            <person name="Kruys A."/>
            <person name="Hutchinson M.I."/>
            <person name="Powell A.J."/>
            <person name="Barry K."/>
            <person name="Miller A.N."/>
            <person name="Grigoriev I.V."/>
            <person name="Debuchy R."/>
            <person name="Gladieux P."/>
            <person name="Thoren M.H."/>
            <person name="Johannesson H."/>
        </authorList>
    </citation>
    <scope>NUCLEOTIDE SEQUENCE</scope>
    <source>
        <strain evidence="4">PSN243</strain>
    </source>
</reference>
<sequence>MDEKIERWQQSVPGDPENGPLCRLGTVAAESFASLLGQSSDNASKSTIQALEQEYAYFRLWDNSYGLTTGDLDRSLAQSQRVRRLTCRHLVSLCRILGKIASISSSLETAAKAAAHRREAVEIARFGINDRESARSDTDSDTEDSGDAWHPVEDLLEDLQTDIKCLVDLGPRHREPVQDAVLAEVSPPPTGTENFDPATYLTHRILHKYPLVGQGLASRLGKSSWDRREVLHGMKNRANETLEEQQPVQELVANPAKTVASSNRDSGLGMSIATPYAETLLSSNAVAGPLVKIPDIPPEGLQGKAFPCDVCGATIRLPLPPPSARAMWRKHIISDLQPFVCIFSECSTTPLPNSGAFANHLSSEHKISDSSGTMTCPVCRESLHVGKTAHLAEHLLDIALCVLPANVEADESDSEHEEDGLHEPDSAPGGAGHPGGEGPAHFDIAPDEALSRVGHGLESLGSQLTNRLDSIQSSDSPGLRANAPTDASHPSQGYNDTLQFPELAPAPGLPFEASFPLTGIETDPSTLAPRWPGDAPTTHAGPRRNQAAFTCSYHPCVKTFPRVCDLRKHERNHSRPIMCPAKPCPYVTSREDNMKRHVEKVHSGRRGYLNWGREEFSSQTPAVPEELEKNLKTQRGALGAVPAATISDDRSKEPTTAGEVRSGGEEPAGRPLDAERKHVRTEELLSKEKSQGSQKGTA</sequence>
<name>A0AAV9G7T6_9PEZI</name>
<organism evidence="4 5">
    <name type="scientific">Podospora aff. communis PSN243</name>
    <dbReference type="NCBI Taxonomy" id="3040156"/>
    <lineage>
        <taxon>Eukaryota</taxon>
        <taxon>Fungi</taxon>
        <taxon>Dikarya</taxon>
        <taxon>Ascomycota</taxon>
        <taxon>Pezizomycotina</taxon>
        <taxon>Sordariomycetes</taxon>
        <taxon>Sordariomycetidae</taxon>
        <taxon>Sordariales</taxon>
        <taxon>Podosporaceae</taxon>
        <taxon>Podospora</taxon>
    </lineage>
</organism>
<dbReference type="AlphaFoldDB" id="A0AAV9G7T6"/>
<protein>
    <recommendedName>
        <fullName evidence="3">C2H2-type domain-containing protein</fullName>
    </recommendedName>
</protein>
<feature type="domain" description="C2H2-type" evidence="3">
    <location>
        <begin position="549"/>
        <end position="574"/>
    </location>
</feature>
<feature type="region of interest" description="Disordered" evidence="2">
    <location>
        <begin position="409"/>
        <end position="443"/>
    </location>
</feature>
<feature type="compositionally biased region" description="Basic and acidic residues" evidence="2">
    <location>
        <begin position="662"/>
        <end position="690"/>
    </location>
</feature>
<dbReference type="EMBL" id="MU865992">
    <property type="protein sequence ID" value="KAK4443482.1"/>
    <property type="molecule type" value="Genomic_DNA"/>
</dbReference>
<keyword evidence="5" id="KW-1185">Reference proteome</keyword>
<evidence type="ECO:0000313" key="5">
    <source>
        <dbReference type="Proteomes" id="UP001321760"/>
    </source>
</evidence>
<feature type="compositionally biased region" description="Acidic residues" evidence="2">
    <location>
        <begin position="409"/>
        <end position="418"/>
    </location>
</feature>
<dbReference type="SMART" id="SM00355">
    <property type="entry name" value="ZnF_C2H2"/>
    <property type="match status" value="3"/>
</dbReference>
<dbReference type="PANTHER" id="PTHR35391">
    <property type="entry name" value="C2H2-TYPE DOMAIN-CONTAINING PROTEIN-RELATED"/>
    <property type="match status" value="1"/>
</dbReference>
<dbReference type="PROSITE" id="PS00028">
    <property type="entry name" value="ZINC_FINGER_C2H2_1"/>
    <property type="match status" value="1"/>
</dbReference>
<dbReference type="PANTHER" id="PTHR35391:SF7">
    <property type="entry name" value="C2H2-TYPE DOMAIN-CONTAINING PROTEIN"/>
    <property type="match status" value="1"/>
</dbReference>
<keyword evidence="1" id="KW-0479">Metal-binding</keyword>
<feature type="compositionally biased region" description="Gly residues" evidence="2">
    <location>
        <begin position="429"/>
        <end position="438"/>
    </location>
</feature>